<evidence type="ECO:0000313" key="2">
    <source>
        <dbReference type="EMBL" id="KAJ3132820.1"/>
    </source>
</evidence>
<organism evidence="2 3">
    <name type="scientific">Physocladia obscura</name>
    <dbReference type="NCBI Taxonomy" id="109957"/>
    <lineage>
        <taxon>Eukaryota</taxon>
        <taxon>Fungi</taxon>
        <taxon>Fungi incertae sedis</taxon>
        <taxon>Chytridiomycota</taxon>
        <taxon>Chytridiomycota incertae sedis</taxon>
        <taxon>Chytridiomycetes</taxon>
        <taxon>Chytridiales</taxon>
        <taxon>Chytriomycetaceae</taxon>
        <taxon>Physocladia</taxon>
    </lineage>
</organism>
<name>A0AAD5T5Z6_9FUNG</name>
<comment type="caution">
    <text evidence="2">The sequence shown here is derived from an EMBL/GenBank/DDBJ whole genome shotgun (WGS) entry which is preliminary data.</text>
</comment>
<evidence type="ECO:0000313" key="3">
    <source>
        <dbReference type="Proteomes" id="UP001211907"/>
    </source>
</evidence>
<feature type="region of interest" description="Disordered" evidence="1">
    <location>
        <begin position="209"/>
        <end position="242"/>
    </location>
</feature>
<evidence type="ECO:0000256" key="1">
    <source>
        <dbReference type="SAM" id="MobiDB-lite"/>
    </source>
</evidence>
<feature type="compositionally biased region" description="Polar residues" evidence="1">
    <location>
        <begin position="220"/>
        <end position="242"/>
    </location>
</feature>
<protein>
    <submittedName>
        <fullName evidence="2">Uncharacterized protein</fullName>
    </submittedName>
</protein>
<feature type="region of interest" description="Disordered" evidence="1">
    <location>
        <begin position="465"/>
        <end position="492"/>
    </location>
</feature>
<reference evidence="2" key="1">
    <citation type="submission" date="2020-05" db="EMBL/GenBank/DDBJ databases">
        <title>Phylogenomic resolution of chytrid fungi.</title>
        <authorList>
            <person name="Stajich J.E."/>
            <person name="Amses K."/>
            <person name="Simmons R."/>
            <person name="Seto K."/>
            <person name="Myers J."/>
            <person name="Bonds A."/>
            <person name="Quandt C.A."/>
            <person name="Barry K."/>
            <person name="Liu P."/>
            <person name="Grigoriev I."/>
            <person name="Longcore J.E."/>
            <person name="James T.Y."/>
        </authorList>
    </citation>
    <scope>NUCLEOTIDE SEQUENCE</scope>
    <source>
        <strain evidence="2">JEL0513</strain>
    </source>
</reference>
<feature type="region of interest" description="Disordered" evidence="1">
    <location>
        <begin position="391"/>
        <end position="450"/>
    </location>
</feature>
<gene>
    <name evidence="2" type="ORF">HK100_004958</name>
</gene>
<proteinExistence type="predicted"/>
<sequence length="674" mass="74023">MLTSTASTALDSASDAVVLSSSLLNLDLDALPNQSVALDEETFPAVLKEPGDSTESDESKEAKEPEGSEESHDPEVPETGRESGFEFRLKPGQEFGQELERETAFETYETRTWNDVSLRRSLSLSLRARTSSVSNNIGNANNTGSNRISLNSIAPTPNTAVAKAAKRSSVFSVSSTTAFVDYLSDLFKALPGGAESPAKNSAAVPLQFDLSSQPSPQSPRISLTQFGPYSPTKKPSNSSSLSTDFFQSGNAFSNSSISGNTIANINTHNLNHSMNTNNYVKDSNKYARDNSNDIAGNSNRESERIATYQQSQLRKYRPYPIVRSTSSSSSRRHRVTFSSTRVLRSSNRFSHGDMGKYSVDISREVESTSELNSRVNSKNSVTGIDAVITSYEDNQEHEVDEEERGEEVEVGGTEEQEEEREEEEEEDEDEEEEEEEGNKSNVPPQNDGWKSFIEWRDGIENASQENADGIEEEEFRSTEQLQSESSRESDNFSVFTTTKKRIAKNGKGNIQTVGGENVVTTSSTNATNSTISFAATDSELSSIVINALQERSSTVNETIPSLNVSRLQEFLSAVNPFHQLKVTSRKSAPVLDVTRTASNGQFVARNRAQANTNQIPTPIWQGVPLTYFKNGLYWSVATASHSFSRRVSDADSLKLLNFGMGSEFTGYEVTLKVT</sequence>
<feature type="region of interest" description="Disordered" evidence="1">
    <location>
        <begin position="38"/>
        <end position="91"/>
    </location>
</feature>
<dbReference type="AlphaFoldDB" id="A0AAD5T5Z6"/>
<dbReference type="EMBL" id="JADGJH010000237">
    <property type="protein sequence ID" value="KAJ3132820.1"/>
    <property type="molecule type" value="Genomic_DNA"/>
</dbReference>
<feature type="compositionally biased region" description="Basic and acidic residues" evidence="1">
    <location>
        <begin position="57"/>
        <end position="91"/>
    </location>
</feature>
<keyword evidence="3" id="KW-1185">Reference proteome</keyword>
<accession>A0AAD5T5Z6</accession>
<feature type="compositionally biased region" description="Acidic residues" evidence="1">
    <location>
        <begin position="393"/>
        <end position="436"/>
    </location>
</feature>
<dbReference type="Proteomes" id="UP001211907">
    <property type="component" value="Unassembled WGS sequence"/>
</dbReference>